<protein>
    <submittedName>
        <fullName evidence="1">Uncharacterized protein</fullName>
    </submittedName>
</protein>
<accession>A0A850SWJ3</accession>
<dbReference type="InterPro" id="IPR044036">
    <property type="entry name" value="DUF5752"/>
</dbReference>
<proteinExistence type="predicted"/>
<dbReference type="Proteomes" id="UP000553343">
    <property type="component" value="Unassembled WGS sequence"/>
</dbReference>
<dbReference type="RefSeq" id="WP_178365942.1">
    <property type="nucleotide sequence ID" value="NZ_JACADJ010000012.1"/>
</dbReference>
<sequence>MADLFALKDCALITIATGERVHNLRELRDRLMKTERGIMYYHFWDAILRPRFVDPEYQNDFAAWAYHELHDRRLAEKLAIINPTDYEFMDDLRQKLIDVIEERMDELGFVPVAEVAHPFFFIRSQIVVFDTNIRVSTPEELSESIPRISVSSIFYHFIDSRRRTASGKDDFSEWLLNFGPEGASLAEEIASIDPYFNTLLELRDQLSLVFARHLGKGGAE</sequence>
<comment type="caution">
    <text evidence="1">The sequence shown here is derived from an EMBL/GenBank/DDBJ whole genome shotgun (WGS) entry which is preliminary data.</text>
</comment>
<organism evidence="1 2">
    <name type="scientific">Desulfobacter latus</name>
    <dbReference type="NCBI Taxonomy" id="2292"/>
    <lineage>
        <taxon>Bacteria</taxon>
        <taxon>Pseudomonadati</taxon>
        <taxon>Thermodesulfobacteriota</taxon>
        <taxon>Desulfobacteria</taxon>
        <taxon>Desulfobacterales</taxon>
        <taxon>Desulfobacteraceae</taxon>
        <taxon>Desulfobacter</taxon>
    </lineage>
</organism>
<name>A0A850SWJ3_9BACT</name>
<evidence type="ECO:0000313" key="1">
    <source>
        <dbReference type="EMBL" id="NWH04490.1"/>
    </source>
</evidence>
<dbReference type="AlphaFoldDB" id="A0A850SWJ3"/>
<evidence type="ECO:0000313" key="2">
    <source>
        <dbReference type="Proteomes" id="UP000553343"/>
    </source>
</evidence>
<reference evidence="1 2" key="1">
    <citation type="submission" date="2020-06" db="EMBL/GenBank/DDBJ databases">
        <title>High-quality draft genome of sulfate reducer Desulfobacter latus type strain AcrS2 isolated from marine sediment.</title>
        <authorList>
            <person name="Hoppe M."/>
            <person name="Larsen C.K."/>
            <person name="Marshall I.P.G."/>
            <person name="Schramm A."/>
            <person name="Marietou A.G."/>
        </authorList>
    </citation>
    <scope>NUCLEOTIDE SEQUENCE [LARGE SCALE GENOMIC DNA]</scope>
    <source>
        <strain evidence="1 2">AcRS2</strain>
    </source>
</reference>
<dbReference type="Pfam" id="PF19027">
    <property type="entry name" value="DUF5752"/>
    <property type="match status" value="1"/>
</dbReference>
<keyword evidence="2" id="KW-1185">Reference proteome</keyword>
<gene>
    <name evidence="1" type="ORF">HXW94_05700</name>
</gene>
<dbReference type="EMBL" id="JACADJ010000012">
    <property type="protein sequence ID" value="NWH04490.1"/>
    <property type="molecule type" value="Genomic_DNA"/>
</dbReference>